<accession>A0A1U7CQI0</accession>
<feature type="chain" id="PRO_5012437043" description="TIGR03067 domain-containing protein" evidence="1">
    <location>
        <begin position="21"/>
        <end position="152"/>
    </location>
</feature>
<name>A0A1U7CQI0_9BACT</name>
<dbReference type="RefSeq" id="WP_076346378.1">
    <property type="nucleotide sequence ID" value="NZ_CP019082.1"/>
</dbReference>
<dbReference type="OrthoDB" id="286519at2"/>
<dbReference type="KEGG" id="pbor:BSF38_02704"/>
<protein>
    <recommendedName>
        <fullName evidence="4">TIGR03067 domain-containing protein</fullName>
    </recommendedName>
</protein>
<evidence type="ECO:0008006" key="4">
    <source>
        <dbReference type="Google" id="ProtNLM"/>
    </source>
</evidence>
<keyword evidence="1" id="KW-0732">Signal</keyword>
<keyword evidence="3" id="KW-1185">Reference proteome</keyword>
<evidence type="ECO:0000313" key="3">
    <source>
        <dbReference type="Proteomes" id="UP000186309"/>
    </source>
</evidence>
<dbReference type="Proteomes" id="UP000186309">
    <property type="component" value="Chromosome"/>
</dbReference>
<dbReference type="NCBIfam" id="TIGR03067">
    <property type="entry name" value="Planc_TIGR03067"/>
    <property type="match status" value="1"/>
</dbReference>
<sequence>MTLTKWMKHSLLAAVFTALATSAGLSGATASADEATLSPALKAVQGVWVSGDDATVDAKWTVENDKITASVNGVDYIGKLKLDKDAKPHPAWTIELTDGPGEAKGKEAKGVYKLDGEKLVVNISVPGGDRPKDFDPAEDAVYLFELKKEKKG</sequence>
<reference evidence="3" key="1">
    <citation type="submission" date="2016-12" db="EMBL/GenBank/DDBJ databases">
        <title>Comparative genomics of four Isosphaeraceae planctomycetes: a common pool of plasmids and glycoside hydrolase genes.</title>
        <authorList>
            <person name="Ivanova A."/>
        </authorList>
    </citation>
    <scope>NUCLEOTIDE SEQUENCE [LARGE SCALE GENOMIC DNA]</scope>
    <source>
        <strain evidence="3">PX4</strain>
    </source>
</reference>
<dbReference type="AlphaFoldDB" id="A0A1U7CQI0"/>
<evidence type="ECO:0000313" key="2">
    <source>
        <dbReference type="EMBL" id="APW61200.1"/>
    </source>
</evidence>
<dbReference type="EMBL" id="CP019082">
    <property type="protein sequence ID" value="APW61200.1"/>
    <property type="molecule type" value="Genomic_DNA"/>
</dbReference>
<gene>
    <name evidence="2" type="ORF">BSF38_02704</name>
</gene>
<feature type="signal peptide" evidence="1">
    <location>
        <begin position="1"/>
        <end position="20"/>
    </location>
</feature>
<proteinExistence type="predicted"/>
<organism evidence="2 3">
    <name type="scientific">Paludisphaera borealis</name>
    <dbReference type="NCBI Taxonomy" id="1387353"/>
    <lineage>
        <taxon>Bacteria</taxon>
        <taxon>Pseudomonadati</taxon>
        <taxon>Planctomycetota</taxon>
        <taxon>Planctomycetia</taxon>
        <taxon>Isosphaerales</taxon>
        <taxon>Isosphaeraceae</taxon>
        <taxon>Paludisphaera</taxon>
    </lineage>
</organism>
<evidence type="ECO:0000256" key="1">
    <source>
        <dbReference type="SAM" id="SignalP"/>
    </source>
</evidence>
<dbReference type="InterPro" id="IPR017504">
    <property type="entry name" value="CHP03067_Planctomycetes"/>
</dbReference>